<dbReference type="Pfam" id="PF00111">
    <property type="entry name" value="Fer2"/>
    <property type="match status" value="1"/>
</dbReference>
<dbReference type="EMBL" id="BNCK01000002">
    <property type="protein sequence ID" value="GHF84625.1"/>
    <property type="molecule type" value="Genomic_DNA"/>
</dbReference>
<keyword evidence="1" id="KW-0001">2Fe-2S</keyword>
<name>A0A919BDA2_9GAMM</name>
<evidence type="ECO:0000313" key="8">
    <source>
        <dbReference type="EMBL" id="GHF84625.1"/>
    </source>
</evidence>
<dbReference type="Proteomes" id="UP000623842">
    <property type="component" value="Unassembled WGS sequence"/>
</dbReference>
<dbReference type="SUPFAM" id="SSF47741">
    <property type="entry name" value="CO dehydrogenase ISP C-domain like"/>
    <property type="match status" value="1"/>
</dbReference>
<evidence type="ECO:0000256" key="6">
    <source>
        <dbReference type="ARBA" id="ARBA00023075"/>
    </source>
</evidence>
<evidence type="ECO:0000259" key="7">
    <source>
        <dbReference type="PROSITE" id="PS51085"/>
    </source>
</evidence>
<evidence type="ECO:0000256" key="4">
    <source>
        <dbReference type="ARBA" id="ARBA00023004"/>
    </source>
</evidence>
<keyword evidence="2" id="KW-0479">Metal-binding</keyword>
<dbReference type="InterPro" id="IPR006058">
    <property type="entry name" value="2Fe2S_fd_BS"/>
</dbReference>
<dbReference type="InterPro" id="IPR001041">
    <property type="entry name" value="2Fe-2S_ferredoxin-type"/>
</dbReference>
<dbReference type="RefSeq" id="WP_189767922.1">
    <property type="nucleotide sequence ID" value="NZ_BNCK01000002.1"/>
</dbReference>
<keyword evidence="5" id="KW-0411">Iron-sulfur</keyword>
<evidence type="ECO:0000256" key="1">
    <source>
        <dbReference type="ARBA" id="ARBA00022714"/>
    </source>
</evidence>
<dbReference type="InterPro" id="IPR036884">
    <property type="entry name" value="2Fe-2S-bd_dom_sf"/>
</dbReference>
<dbReference type="InterPro" id="IPR012675">
    <property type="entry name" value="Beta-grasp_dom_sf"/>
</dbReference>
<dbReference type="PANTHER" id="PTHR44379:SF2">
    <property type="entry name" value="BLR6218 PROTEIN"/>
    <property type="match status" value="1"/>
</dbReference>
<dbReference type="PANTHER" id="PTHR44379">
    <property type="entry name" value="OXIDOREDUCTASE WITH IRON-SULFUR SUBUNIT"/>
    <property type="match status" value="1"/>
</dbReference>
<feature type="domain" description="2Fe-2S ferredoxin-type" evidence="7">
    <location>
        <begin position="2"/>
        <end position="76"/>
    </location>
</feature>
<keyword evidence="9" id="KW-1185">Reference proteome</keyword>
<reference evidence="8" key="2">
    <citation type="submission" date="2020-09" db="EMBL/GenBank/DDBJ databases">
        <authorList>
            <person name="Sun Q."/>
            <person name="Kim S."/>
        </authorList>
    </citation>
    <scope>NUCLEOTIDE SEQUENCE</scope>
    <source>
        <strain evidence="8">KCTC 42731</strain>
    </source>
</reference>
<protein>
    <submittedName>
        <fullName evidence="8">Oxidoreductase</fullName>
    </submittedName>
</protein>
<dbReference type="Gene3D" id="3.10.20.30">
    <property type="match status" value="1"/>
</dbReference>
<dbReference type="Gene3D" id="1.10.150.120">
    <property type="entry name" value="[2Fe-2S]-binding domain"/>
    <property type="match status" value="1"/>
</dbReference>
<dbReference type="InterPro" id="IPR036010">
    <property type="entry name" value="2Fe-2S_ferredoxin-like_sf"/>
</dbReference>
<evidence type="ECO:0000256" key="2">
    <source>
        <dbReference type="ARBA" id="ARBA00022723"/>
    </source>
</evidence>
<proteinExistence type="predicted"/>
<gene>
    <name evidence="8" type="ORF">GCM10017161_10120</name>
</gene>
<accession>A0A919BDA2</accession>
<dbReference type="SUPFAM" id="SSF54292">
    <property type="entry name" value="2Fe-2S ferredoxin-like"/>
    <property type="match status" value="1"/>
</dbReference>
<organism evidence="8 9">
    <name type="scientific">Thalassotalea marina</name>
    <dbReference type="NCBI Taxonomy" id="1673741"/>
    <lineage>
        <taxon>Bacteria</taxon>
        <taxon>Pseudomonadati</taxon>
        <taxon>Pseudomonadota</taxon>
        <taxon>Gammaproteobacteria</taxon>
        <taxon>Alteromonadales</taxon>
        <taxon>Colwelliaceae</taxon>
        <taxon>Thalassotalea</taxon>
    </lineage>
</organism>
<evidence type="ECO:0000256" key="3">
    <source>
        <dbReference type="ARBA" id="ARBA00023002"/>
    </source>
</evidence>
<dbReference type="GO" id="GO:0016491">
    <property type="term" value="F:oxidoreductase activity"/>
    <property type="evidence" value="ECO:0007669"/>
    <property type="project" value="UniProtKB-KW"/>
</dbReference>
<dbReference type="PROSITE" id="PS00197">
    <property type="entry name" value="2FE2S_FER_1"/>
    <property type="match status" value="1"/>
</dbReference>
<dbReference type="CDD" id="cd00207">
    <property type="entry name" value="fer2"/>
    <property type="match status" value="1"/>
</dbReference>
<dbReference type="AlphaFoldDB" id="A0A919BDA2"/>
<dbReference type="FunFam" id="3.10.20.30:FF:000020">
    <property type="entry name" value="Xanthine dehydrogenase iron-sulfur subunit"/>
    <property type="match status" value="1"/>
</dbReference>
<dbReference type="InterPro" id="IPR002888">
    <property type="entry name" value="2Fe-2S-bd"/>
</dbReference>
<dbReference type="Pfam" id="PF01799">
    <property type="entry name" value="Fer2_2"/>
    <property type="match status" value="1"/>
</dbReference>
<evidence type="ECO:0000256" key="5">
    <source>
        <dbReference type="ARBA" id="ARBA00023014"/>
    </source>
</evidence>
<reference evidence="8" key="1">
    <citation type="journal article" date="2014" name="Int. J. Syst. Evol. Microbiol.">
        <title>Complete genome sequence of Corynebacterium casei LMG S-19264T (=DSM 44701T), isolated from a smear-ripened cheese.</title>
        <authorList>
            <consortium name="US DOE Joint Genome Institute (JGI-PGF)"/>
            <person name="Walter F."/>
            <person name="Albersmeier A."/>
            <person name="Kalinowski J."/>
            <person name="Ruckert C."/>
        </authorList>
    </citation>
    <scope>NUCLEOTIDE SEQUENCE</scope>
    <source>
        <strain evidence="8">KCTC 42731</strain>
    </source>
</reference>
<keyword evidence="3" id="KW-0560">Oxidoreductase</keyword>
<keyword evidence="4" id="KW-0408">Iron</keyword>
<sequence>MTKLNINGNDIHTELSADTPLLWLLRDELKLTATKFGCGLGQCGACTVHVNGQAVRSCITPIASLSGQTIETMEHVNTELMTALKRQWQVHNVPQCGYCQVGQLMTASSLLNQNQQPSIHEIEQAMSGNICRCGTYGRIKTAILQTAEQLATEIK</sequence>
<dbReference type="GO" id="GO:0051537">
    <property type="term" value="F:2 iron, 2 sulfur cluster binding"/>
    <property type="evidence" value="ECO:0007669"/>
    <property type="project" value="UniProtKB-KW"/>
</dbReference>
<dbReference type="GO" id="GO:0046872">
    <property type="term" value="F:metal ion binding"/>
    <property type="evidence" value="ECO:0007669"/>
    <property type="project" value="UniProtKB-KW"/>
</dbReference>
<comment type="caution">
    <text evidence="8">The sequence shown here is derived from an EMBL/GenBank/DDBJ whole genome shotgun (WGS) entry which is preliminary data.</text>
</comment>
<dbReference type="InterPro" id="IPR051452">
    <property type="entry name" value="Diverse_Oxidoreductases"/>
</dbReference>
<dbReference type="PROSITE" id="PS51085">
    <property type="entry name" value="2FE2S_FER_2"/>
    <property type="match status" value="1"/>
</dbReference>
<evidence type="ECO:0000313" key="9">
    <source>
        <dbReference type="Proteomes" id="UP000623842"/>
    </source>
</evidence>
<keyword evidence="6" id="KW-0830">Ubiquinone</keyword>